<dbReference type="Pfam" id="PF08757">
    <property type="entry name" value="CotH"/>
    <property type="match status" value="1"/>
</dbReference>
<evidence type="ECO:0000259" key="2">
    <source>
        <dbReference type="PROSITE" id="PS51841"/>
    </source>
</evidence>
<dbReference type="InterPro" id="IPR001322">
    <property type="entry name" value="Lamin_tail_dom"/>
</dbReference>
<dbReference type="InterPro" id="IPR036415">
    <property type="entry name" value="Lamin_tail_dom_sf"/>
</dbReference>
<gene>
    <name evidence="3" type="ORF">GO755_15035</name>
</gene>
<proteinExistence type="predicted"/>
<dbReference type="Pfam" id="PF13290">
    <property type="entry name" value="CHB_HEX_C_1"/>
    <property type="match status" value="1"/>
</dbReference>
<feature type="signal peptide" evidence="1">
    <location>
        <begin position="1"/>
        <end position="20"/>
    </location>
</feature>
<accession>A0A7K1SC23</accession>
<dbReference type="AlphaFoldDB" id="A0A7K1SC23"/>
<dbReference type="Proteomes" id="UP000436006">
    <property type="component" value="Unassembled WGS sequence"/>
</dbReference>
<dbReference type="InterPro" id="IPR059177">
    <property type="entry name" value="GH29D-like_dom"/>
</dbReference>
<dbReference type="Pfam" id="PF00932">
    <property type="entry name" value="LTD"/>
    <property type="match status" value="1"/>
</dbReference>
<feature type="chain" id="PRO_5029603150" evidence="1">
    <location>
        <begin position="21"/>
        <end position="1100"/>
    </location>
</feature>
<keyword evidence="3" id="KW-0946">Virion</keyword>
<organism evidence="3 4">
    <name type="scientific">Spirosoma arboris</name>
    <dbReference type="NCBI Taxonomy" id="2682092"/>
    <lineage>
        <taxon>Bacteria</taxon>
        <taxon>Pseudomonadati</taxon>
        <taxon>Bacteroidota</taxon>
        <taxon>Cytophagia</taxon>
        <taxon>Cytophagales</taxon>
        <taxon>Cytophagaceae</taxon>
        <taxon>Spirosoma</taxon>
    </lineage>
</organism>
<dbReference type="PROSITE" id="PS51841">
    <property type="entry name" value="LTD"/>
    <property type="match status" value="1"/>
</dbReference>
<protein>
    <submittedName>
        <fullName evidence="3">Spore coat protein CotH</fullName>
    </submittedName>
</protein>
<evidence type="ECO:0000313" key="4">
    <source>
        <dbReference type="Proteomes" id="UP000436006"/>
    </source>
</evidence>
<keyword evidence="3" id="KW-0167">Capsid protein</keyword>
<comment type="caution">
    <text evidence="3">The sequence shown here is derived from an EMBL/GenBank/DDBJ whole genome shotgun (WGS) entry which is preliminary data.</text>
</comment>
<dbReference type="InterPro" id="IPR014867">
    <property type="entry name" value="Spore_coat_CotH_CotH2/3/7"/>
</dbReference>
<keyword evidence="4" id="KW-1185">Reference proteome</keyword>
<dbReference type="Gene3D" id="2.60.40.1260">
    <property type="entry name" value="Lamin Tail domain"/>
    <property type="match status" value="1"/>
</dbReference>
<evidence type="ECO:0000256" key="1">
    <source>
        <dbReference type="SAM" id="SignalP"/>
    </source>
</evidence>
<dbReference type="EMBL" id="WPIN01000005">
    <property type="protein sequence ID" value="MVM31357.1"/>
    <property type="molecule type" value="Genomic_DNA"/>
</dbReference>
<sequence length="1100" mass="122148">MKKLLTLLALGLGITFVAKSQQLYINEFMASNQQTIADATGAHEDWFEIYNPNSFSVNIGGYYITDNLSNPTKYQFPTGSPLTVVPANGFLLIWASGATSRGANHISFSLSADGEQIGLYRLASSVLEVVDSLSFGRQRTDISLGRQPNGSSAWRYFQASTSNTSPGASNNGKTGYADALTTPVFSQTGGFYSTGFNLGISTTDPSATIYYTLDGSDPDPSNPNSVTFAYKNSYREQPSQPNGPFLTGSYRTYPYSTTIAITDRTSSPNTVSTKASSWNFTPSYFPTTSIFKGTVVRAMAYKANAIPSDIVTQTYFVTPSLPRYSIPVVSITLNEKHLFDYNTGIYTAGVTFDNWRTANPTTTASYCTTGNFSNEGDASERPGNVEFFLNNASVINQRIGLRIHGGCSRFVPRKSLRLYGSGDFEYPFFDNRPASLFYNRLILRNGGNDWDYTTLVDAFGQRMVRHLPFDTQSNRPSALFLNGEYWGVHNLYERYDKYYVNRNYAVATDSVDMVEISLGYEANEGDLVSYNALKTYFTQTSPVNYTYVRTQMDVENFADYQIAEIFVANTDWPANNVSLWRKRTSQYKPTAPYGHDGRWRWMLRDLDFGLTGQNYAQQNTLDNATMTTSQYAEFTLFFRRLLDIPAFKTYFINRYADLLNTTFHPTRTVALLDSIQQQYQPYMPEHFNRWITGTNFTSWLSNMGNINNFLQLRPDSARKHLRLKFGLTATRSLTINVSNTAQGYVKVNTIDILPTTVGVPASPYPWTGVYFQGNPITLVAKAKAGFIFQYWKEGNTIVSTDTAYSFNPTANRNLVAIFELDNSFDSTPASYTLLSCDYRFTNWPSTSPAGTHPANMLFVSMNQEDPLLTATISNTVTGAYAYTSRTRINGLGTNGISFINTGNNNTNPGYVASTLGGALLALRTTGLNQAYVQWTGGTITANPKQYNIRLRYRIGDSGPFTDLLDASNNPVEYVRNATAGHSQVIGPVALPASLLNQPYVQLFWQYYWTGIGTNARDELRLDDIIITRGSCESLASGPWNVTGTWSCGRVPTSCDAVKINPGHVVTISIPNAIAKRVEFDSNAKLLYATTTAALSIQPDN</sequence>
<name>A0A7K1SC23_9BACT</name>
<feature type="domain" description="LTD" evidence="2">
    <location>
        <begin position="30"/>
        <end position="137"/>
    </location>
</feature>
<dbReference type="RefSeq" id="WP_157585999.1">
    <property type="nucleotide sequence ID" value="NZ_WPIN01000005.1"/>
</dbReference>
<dbReference type="SUPFAM" id="SSF74853">
    <property type="entry name" value="Lamin A/C globular tail domain"/>
    <property type="match status" value="1"/>
</dbReference>
<keyword evidence="1" id="KW-0732">Signal</keyword>
<evidence type="ECO:0000313" key="3">
    <source>
        <dbReference type="EMBL" id="MVM31357.1"/>
    </source>
</evidence>
<reference evidence="3 4" key="1">
    <citation type="submission" date="2019-12" db="EMBL/GenBank/DDBJ databases">
        <title>Spirosoma sp. HMF4905 genome sequencing and assembly.</title>
        <authorList>
            <person name="Kang H."/>
            <person name="Cha I."/>
            <person name="Kim H."/>
            <person name="Joh K."/>
        </authorList>
    </citation>
    <scope>NUCLEOTIDE SEQUENCE [LARGE SCALE GENOMIC DNA]</scope>
    <source>
        <strain evidence="3 4">HMF4905</strain>
    </source>
</reference>